<dbReference type="AlphaFoldDB" id="A0A4V1MZZ5"/>
<keyword evidence="1" id="KW-0812">Transmembrane</keyword>
<keyword evidence="1" id="KW-1133">Transmembrane helix</keyword>
<evidence type="ECO:0000256" key="1">
    <source>
        <dbReference type="SAM" id="Phobius"/>
    </source>
</evidence>
<dbReference type="EMBL" id="SAXA01000010">
    <property type="protein sequence ID" value="RXQ92217.1"/>
    <property type="molecule type" value="Genomic_DNA"/>
</dbReference>
<keyword evidence="3" id="KW-1185">Reference proteome</keyword>
<organism evidence="2 3">
    <name type="scientific">Ancylomarina salipaludis</name>
    <dbReference type="NCBI Taxonomy" id="2501299"/>
    <lineage>
        <taxon>Bacteria</taxon>
        <taxon>Pseudomonadati</taxon>
        <taxon>Bacteroidota</taxon>
        <taxon>Bacteroidia</taxon>
        <taxon>Marinilabiliales</taxon>
        <taxon>Marinifilaceae</taxon>
        <taxon>Ancylomarina</taxon>
    </lineage>
</organism>
<reference evidence="2 3" key="1">
    <citation type="submission" date="2019-01" db="EMBL/GenBank/DDBJ databases">
        <title>Ancylomarina salipaludis sp. nov., isolated from a salt marsh.</title>
        <authorList>
            <person name="Yoon J.-H."/>
        </authorList>
    </citation>
    <scope>NUCLEOTIDE SEQUENCE [LARGE SCALE GENOMIC DNA]</scope>
    <source>
        <strain evidence="2 3">SHSM-M15</strain>
    </source>
</reference>
<keyword evidence="1" id="KW-0472">Membrane</keyword>
<dbReference type="Proteomes" id="UP000289703">
    <property type="component" value="Unassembled WGS sequence"/>
</dbReference>
<dbReference type="OrthoDB" id="1179467at2"/>
<name>A0A4V1MZZ5_9BACT</name>
<evidence type="ECO:0008006" key="4">
    <source>
        <dbReference type="Google" id="ProtNLM"/>
    </source>
</evidence>
<gene>
    <name evidence="2" type="ORF">EO244_11755</name>
</gene>
<evidence type="ECO:0000313" key="2">
    <source>
        <dbReference type="EMBL" id="RXQ92217.1"/>
    </source>
</evidence>
<feature type="transmembrane region" description="Helical" evidence="1">
    <location>
        <begin position="21"/>
        <end position="42"/>
    </location>
</feature>
<evidence type="ECO:0000313" key="3">
    <source>
        <dbReference type="Proteomes" id="UP000289703"/>
    </source>
</evidence>
<comment type="caution">
    <text evidence="2">The sequence shown here is derived from an EMBL/GenBank/DDBJ whole genome shotgun (WGS) entry which is preliminary data.</text>
</comment>
<protein>
    <recommendedName>
        <fullName evidence="4">Redox-active disulfide protein 2</fullName>
    </recommendedName>
</protein>
<feature type="transmembrane region" description="Helical" evidence="1">
    <location>
        <begin position="48"/>
        <end position="66"/>
    </location>
</feature>
<sequence length="89" mass="9962">MKQDRLLALSLIQLKQKKRTYTGLLLVLSVLILSLFALTFYMSLKSGPTPMLAVPFALIPLLINGFRKLKAIEKEIEFRAVSSAKLELG</sequence>
<accession>A0A4V1MZZ5</accession>
<dbReference type="RefSeq" id="WP_129254873.1">
    <property type="nucleotide sequence ID" value="NZ_SAXA01000010.1"/>
</dbReference>
<proteinExistence type="predicted"/>